<keyword evidence="4" id="KW-0732">Signal</keyword>
<dbReference type="Proteomes" id="UP000738431">
    <property type="component" value="Chromosome"/>
</dbReference>
<dbReference type="SUPFAM" id="SSF51126">
    <property type="entry name" value="Pectin lyase-like"/>
    <property type="match status" value="1"/>
</dbReference>
<dbReference type="PANTHER" id="PTHR42970">
    <property type="entry name" value="PECTATE LYASE C-RELATED"/>
    <property type="match status" value="1"/>
</dbReference>
<dbReference type="InterPro" id="IPR059100">
    <property type="entry name" value="TSP3_bac"/>
</dbReference>
<evidence type="ECO:0008006" key="9">
    <source>
        <dbReference type="Google" id="ProtNLM"/>
    </source>
</evidence>
<evidence type="ECO:0000313" key="8">
    <source>
        <dbReference type="Proteomes" id="UP000738431"/>
    </source>
</evidence>
<keyword evidence="2" id="KW-0964">Secreted</keyword>
<protein>
    <recommendedName>
        <fullName evidence="9">Pectate lyase</fullName>
    </recommendedName>
</protein>
<evidence type="ECO:0000313" key="7">
    <source>
        <dbReference type="EMBL" id="WRQ88267.1"/>
    </source>
</evidence>
<dbReference type="Pfam" id="PF18884">
    <property type="entry name" value="TSP3_bac"/>
    <property type="match status" value="2"/>
</dbReference>
<keyword evidence="5" id="KW-0106">Calcium</keyword>
<evidence type="ECO:0000256" key="2">
    <source>
        <dbReference type="ARBA" id="ARBA00022525"/>
    </source>
</evidence>
<accession>A0ABZ1CAE2</accession>
<evidence type="ECO:0000256" key="1">
    <source>
        <dbReference type="ARBA" id="ARBA00004613"/>
    </source>
</evidence>
<name>A0ABZ1CAE2_9BACT</name>
<dbReference type="PANTHER" id="PTHR42970:SF1">
    <property type="entry name" value="PECTATE LYASE C-RELATED"/>
    <property type="match status" value="1"/>
</dbReference>
<dbReference type="InterPro" id="IPR052063">
    <property type="entry name" value="Polysaccharide_Lyase_1"/>
</dbReference>
<dbReference type="RefSeq" id="WP_221032388.1">
    <property type="nucleotide sequence ID" value="NZ_CP139781.1"/>
</dbReference>
<keyword evidence="8" id="KW-1185">Reference proteome</keyword>
<dbReference type="EMBL" id="CP139781">
    <property type="protein sequence ID" value="WRQ88267.1"/>
    <property type="molecule type" value="Genomic_DNA"/>
</dbReference>
<reference evidence="7 8" key="2">
    <citation type="submission" date="2023-12" db="EMBL/GenBank/DDBJ databases">
        <title>Description of an unclassified Opitutus bacterium of Verrucomicrobiota.</title>
        <authorList>
            <person name="Zhang D.-F."/>
        </authorList>
    </citation>
    <scope>NUCLEOTIDE SEQUENCE [LARGE SCALE GENOMIC DNA]</scope>
    <source>
        <strain evidence="7 8">WL0086</strain>
    </source>
</reference>
<dbReference type="InterPro" id="IPR011050">
    <property type="entry name" value="Pectin_lyase_fold/virulence"/>
</dbReference>
<keyword evidence="3" id="KW-0479">Metal-binding</keyword>
<comment type="subcellular location">
    <subcellularLocation>
        <location evidence="1">Secreted</location>
    </subcellularLocation>
</comment>
<organism evidence="7 8">
    <name type="scientific">Actomonas aquatica</name>
    <dbReference type="NCBI Taxonomy" id="2866162"/>
    <lineage>
        <taxon>Bacteria</taxon>
        <taxon>Pseudomonadati</taxon>
        <taxon>Verrucomicrobiota</taxon>
        <taxon>Opitutia</taxon>
        <taxon>Opitutales</taxon>
        <taxon>Opitutaceae</taxon>
        <taxon>Actomonas</taxon>
    </lineage>
</organism>
<evidence type="ECO:0000256" key="6">
    <source>
        <dbReference type="ARBA" id="ARBA00023180"/>
    </source>
</evidence>
<dbReference type="Gene3D" id="2.160.20.10">
    <property type="entry name" value="Single-stranded right-handed beta-helix, Pectin lyase-like"/>
    <property type="match status" value="1"/>
</dbReference>
<reference evidence="7 8" key="1">
    <citation type="submission" date="2021-08" db="EMBL/GenBank/DDBJ databases">
        <authorList>
            <person name="Zhang D."/>
            <person name="Zhang A."/>
            <person name="Wang L."/>
        </authorList>
    </citation>
    <scope>NUCLEOTIDE SEQUENCE [LARGE SCALE GENOMIC DNA]</scope>
    <source>
        <strain evidence="7 8">WL0086</strain>
    </source>
</reference>
<gene>
    <name evidence="7" type="ORF">K1X11_002540</name>
</gene>
<proteinExistence type="predicted"/>
<evidence type="ECO:0000256" key="5">
    <source>
        <dbReference type="ARBA" id="ARBA00022837"/>
    </source>
</evidence>
<keyword evidence="6" id="KW-0325">Glycoprotein</keyword>
<sequence length="492" mass="53224">MTRFYALSRFRRRPVTSILTALALSVIGLLGSPQDLGAAVPSFPGAEGAGAITPGGRGGRVLKVTNLQDRGPGSFRAAVEAAGPRIVIFEVAGRVELQSPVLINHPFLTIAGQTAPGDGICISGDTTTINASDVIVRYMRFRRGNLVSRDDAFNAVHSPGRIILDHCSFSWGLDENVSLYRYMKPDGQGGFEKNPIEDLTIQWCISSEALDLNRHAFGSTIGGRRASFHHNLWANNTARNPSIGWGDQIDLRNNVLFNWAHRSIDGGDSTSVLNVIANYYKPGPATGEGPVRYRIARPEAFRNFHERDEPGFWLAQDNVVEGAPEVTADNYAGGVQYGGGDERAAEVAALIEHARHHAPVPMPAVRTTTAEEAYAAVLAGAGATLPRRDPVDLRIIEEVRSGQPTYGNGIVKVHTDVGGWPDYQGTPPPVDSDGDGMPDAWERRYGFDPHDPASGWVDSDKDGYTNVEEYLNGTDPRVATDYTDPANNVNTL</sequence>
<evidence type="ECO:0000256" key="3">
    <source>
        <dbReference type="ARBA" id="ARBA00022723"/>
    </source>
</evidence>
<dbReference type="InterPro" id="IPR012334">
    <property type="entry name" value="Pectin_lyas_fold"/>
</dbReference>
<evidence type="ECO:0000256" key="4">
    <source>
        <dbReference type="ARBA" id="ARBA00022729"/>
    </source>
</evidence>